<dbReference type="AlphaFoldDB" id="A0A8J9ZLW6"/>
<keyword evidence="2" id="KW-1185">Reference proteome</keyword>
<dbReference type="InterPro" id="IPR036734">
    <property type="entry name" value="Neur_chan_lig-bd_sf"/>
</dbReference>
<dbReference type="GO" id="GO:0016020">
    <property type="term" value="C:membrane"/>
    <property type="evidence" value="ECO:0007669"/>
    <property type="project" value="InterPro"/>
</dbReference>
<evidence type="ECO:0000313" key="1">
    <source>
        <dbReference type="EMBL" id="CAH1256290.1"/>
    </source>
</evidence>
<reference evidence="1" key="1">
    <citation type="submission" date="2022-01" db="EMBL/GenBank/DDBJ databases">
        <authorList>
            <person name="Braso-Vives M."/>
        </authorList>
    </citation>
    <scope>NUCLEOTIDE SEQUENCE</scope>
</reference>
<protein>
    <submittedName>
        <fullName evidence="1">GABRB2 protein</fullName>
    </submittedName>
</protein>
<sequence>MRSVAEERQTGGNTIDSLLQSRGYDRFLRPNFGGEPVHVNLSLTVASIDLISEVNMSEGTGQQLSKDYFINFSKCY</sequence>
<gene>
    <name evidence="1" type="primary">GABRB2</name>
    <name evidence="1" type="ORF">BLAG_LOCUS14720</name>
</gene>
<evidence type="ECO:0000313" key="2">
    <source>
        <dbReference type="Proteomes" id="UP000838412"/>
    </source>
</evidence>
<organism evidence="1 2">
    <name type="scientific">Branchiostoma lanceolatum</name>
    <name type="common">Common lancelet</name>
    <name type="synonym">Amphioxus lanceolatum</name>
    <dbReference type="NCBI Taxonomy" id="7740"/>
    <lineage>
        <taxon>Eukaryota</taxon>
        <taxon>Metazoa</taxon>
        <taxon>Chordata</taxon>
        <taxon>Cephalochordata</taxon>
        <taxon>Leptocardii</taxon>
        <taxon>Amphioxiformes</taxon>
        <taxon>Branchiostomatidae</taxon>
        <taxon>Branchiostoma</taxon>
    </lineage>
</organism>
<dbReference type="Proteomes" id="UP000838412">
    <property type="component" value="Chromosome 3"/>
</dbReference>
<dbReference type="OrthoDB" id="8890589at2759"/>
<accession>A0A8J9ZLW6</accession>
<dbReference type="GO" id="GO:0005230">
    <property type="term" value="F:extracellular ligand-gated monoatomic ion channel activity"/>
    <property type="evidence" value="ECO:0007669"/>
    <property type="project" value="InterPro"/>
</dbReference>
<name>A0A8J9ZLW6_BRALA</name>
<dbReference type="EMBL" id="OV696688">
    <property type="protein sequence ID" value="CAH1256290.1"/>
    <property type="molecule type" value="Genomic_DNA"/>
</dbReference>
<dbReference type="SUPFAM" id="SSF63712">
    <property type="entry name" value="Nicotinic receptor ligand binding domain-like"/>
    <property type="match status" value="1"/>
</dbReference>
<dbReference type="Gene3D" id="2.70.170.10">
    <property type="entry name" value="Neurotransmitter-gated ion-channel ligand-binding domain"/>
    <property type="match status" value="1"/>
</dbReference>
<proteinExistence type="predicted"/>